<dbReference type="PROSITE" id="PS50893">
    <property type="entry name" value="ABC_TRANSPORTER_2"/>
    <property type="match status" value="1"/>
</dbReference>
<protein>
    <submittedName>
        <fullName evidence="6">ABC transporter ATP-binding protein</fullName>
    </submittedName>
</protein>
<dbReference type="InterPro" id="IPR003439">
    <property type="entry name" value="ABC_transporter-like_ATP-bd"/>
</dbReference>
<sequence length="304" mass="33612">MIEWVVQTSELTRTYKSQIAVKALNLRVPEGAIYGFLGPNGAGKTTTIRMLLGLIKPTSGDIHIFGQSLRSHRTSILQKVGSLVENPSYYGHLSGYENLAVFARLLDVSAERIDEVLEIVRLTPAASKAVKGYSLGMKQRLGIATALLANPKLLILDEPTNGLDPTGIHEIRELIMEMPRQYGISVLVSSHLLSEIEQMATWVGIIHQGNLLFQDRIETLRQESEAKLYVDVDKPVEAYNLLLKDGYEVALEDKSLVLKSVDHATSARMNRKLVLGDVNVFRIREHAPSLEDIFLNLVGTGGSL</sequence>
<dbReference type="Gene3D" id="3.40.50.300">
    <property type="entry name" value="P-loop containing nucleotide triphosphate hydrolases"/>
    <property type="match status" value="1"/>
</dbReference>
<evidence type="ECO:0000256" key="1">
    <source>
        <dbReference type="ARBA" id="ARBA00005417"/>
    </source>
</evidence>
<dbReference type="InterPro" id="IPR003593">
    <property type="entry name" value="AAA+_ATPase"/>
</dbReference>
<keyword evidence="3" id="KW-0547">Nucleotide-binding</keyword>
<keyword evidence="4 6" id="KW-0067">ATP-binding</keyword>
<keyword evidence="2" id="KW-0813">Transport</keyword>
<evidence type="ECO:0000313" key="6">
    <source>
        <dbReference type="EMBL" id="MFD1678032.1"/>
    </source>
</evidence>
<evidence type="ECO:0000313" key="7">
    <source>
        <dbReference type="Proteomes" id="UP001597079"/>
    </source>
</evidence>
<feature type="domain" description="ABC transporter" evidence="5">
    <location>
        <begin position="6"/>
        <end position="233"/>
    </location>
</feature>
<dbReference type="Proteomes" id="UP001597079">
    <property type="component" value="Unassembled WGS sequence"/>
</dbReference>
<dbReference type="InterPro" id="IPR017871">
    <property type="entry name" value="ABC_transporter-like_CS"/>
</dbReference>
<dbReference type="InterPro" id="IPR027417">
    <property type="entry name" value="P-loop_NTPase"/>
</dbReference>
<comment type="similarity">
    <text evidence="1">Belongs to the ABC transporter superfamily.</text>
</comment>
<dbReference type="GO" id="GO:0005524">
    <property type="term" value="F:ATP binding"/>
    <property type="evidence" value="ECO:0007669"/>
    <property type="project" value="UniProtKB-KW"/>
</dbReference>
<dbReference type="SUPFAM" id="SSF52540">
    <property type="entry name" value="P-loop containing nucleoside triphosphate hydrolases"/>
    <property type="match status" value="1"/>
</dbReference>
<accession>A0ABW4JNK9</accession>
<dbReference type="Pfam" id="PF00005">
    <property type="entry name" value="ABC_tran"/>
    <property type="match status" value="1"/>
</dbReference>
<dbReference type="CDD" id="cd03268">
    <property type="entry name" value="ABC_BcrA_bacitracin_resist"/>
    <property type="match status" value="1"/>
</dbReference>
<comment type="caution">
    <text evidence="6">The sequence shown here is derived from an EMBL/GenBank/DDBJ whole genome shotgun (WGS) entry which is preliminary data.</text>
</comment>
<proteinExistence type="inferred from homology"/>
<name>A0ABW4JNK9_9BACL</name>
<gene>
    <name evidence="6" type="ORF">ACFSB2_25525</name>
</gene>
<organism evidence="6 7">
    <name type="scientific">Alicyclobacillus fodiniaquatilis</name>
    <dbReference type="NCBI Taxonomy" id="1661150"/>
    <lineage>
        <taxon>Bacteria</taxon>
        <taxon>Bacillati</taxon>
        <taxon>Bacillota</taxon>
        <taxon>Bacilli</taxon>
        <taxon>Bacillales</taxon>
        <taxon>Alicyclobacillaceae</taxon>
        <taxon>Alicyclobacillus</taxon>
    </lineage>
</organism>
<reference evidence="7" key="1">
    <citation type="journal article" date="2019" name="Int. J. Syst. Evol. Microbiol.">
        <title>The Global Catalogue of Microorganisms (GCM) 10K type strain sequencing project: providing services to taxonomists for standard genome sequencing and annotation.</title>
        <authorList>
            <consortium name="The Broad Institute Genomics Platform"/>
            <consortium name="The Broad Institute Genome Sequencing Center for Infectious Disease"/>
            <person name="Wu L."/>
            <person name="Ma J."/>
        </authorList>
    </citation>
    <scope>NUCLEOTIDE SEQUENCE [LARGE SCALE GENOMIC DNA]</scope>
    <source>
        <strain evidence="7">CGMCC 1.12286</strain>
    </source>
</reference>
<dbReference type="PROSITE" id="PS00211">
    <property type="entry name" value="ABC_TRANSPORTER_1"/>
    <property type="match status" value="1"/>
</dbReference>
<evidence type="ECO:0000256" key="2">
    <source>
        <dbReference type="ARBA" id="ARBA00022448"/>
    </source>
</evidence>
<evidence type="ECO:0000259" key="5">
    <source>
        <dbReference type="PROSITE" id="PS50893"/>
    </source>
</evidence>
<dbReference type="PANTHER" id="PTHR43335">
    <property type="entry name" value="ABC TRANSPORTER, ATP-BINDING PROTEIN"/>
    <property type="match status" value="1"/>
</dbReference>
<evidence type="ECO:0000256" key="3">
    <source>
        <dbReference type="ARBA" id="ARBA00022741"/>
    </source>
</evidence>
<dbReference type="EMBL" id="JBHUCX010000099">
    <property type="protein sequence ID" value="MFD1678032.1"/>
    <property type="molecule type" value="Genomic_DNA"/>
</dbReference>
<evidence type="ECO:0000256" key="4">
    <source>
        <dbReference type="ARBA" id="ARBA00022840"/>
    </source>
</evidence>
<keyword evidence="7" id="KW-1185">Reference proteome</keyword>
<dbReference type="RefSeq" id="WP_377945981.1">
    <property type="nucleotide sequence ID" value="NZ_JBHUCX010000099.1"/>
</dbReference>
<dbReference type="SMART" id="SM00382">
    <property type="entry name" value="AAA"/>
    <property type="match status" value="1"/>
</dbReference>
<dbReference type="PANTHER" id="PTHR43335:SF4">
    <property type="entry name" value="ABC TRANSPORTER, ATP-BINDING PROTEIN"/>
    <property type="match status" value="1"/>
</dbReference>